<dbReference type="KEGG" id="tte:TTE2028"/>
<reference evidence="1 2" key="1">
    <citation type="journal article" date="2002" name="Genome Res.">
        <title>A complete sequence of the T. tengcongensis genome.</title>
        <authorList>
            <person name="Bao Q."/>
            <person name="Tian Y."/>
            <person name="Li W."/>
            <person name="Xu Z."/>
            <person name="Xuan Z."/>
            <person name="Hu S."/>
            <person name="Dong W."/>
            <person name="Yang J."/>
            <person name="Chen Y."/>
            <person name="Xue Y."/>
            <person name="Xu Y."/>
            <person name="Lai X."/>
            <person name="Huang L."/>
            <person name="Dong X."/>
            <person name="Ma Y."/>
            <person name="Ling L."/>
            <person name="Tan H."/>
            <person name="Chen R."/>
            <person name="Wang J."/>
            <person name="Yu J."/>
            <person name="Yang H."/>
        </authorList>
    </citation>
    <scope>NUCLEOTIDE SEQUENCE [LARGE SCALE GENOMIC DNA]</scope>
    <source>
        <strain evidence="2">DSM 15242 / JCM 11007 / NBRC 100824 / MB4</strain>
    </source>
</reference>
<evidence type="ECO:0000313" key="1">
    <source>
        <dbReference type="EMBL" id="AAM25205.1"/>
    </source>
</evidence>
<organism evidence="1 2">
    <name type="scientific">Caldanaerobacter subterraneus subsp. tengcongensis (strain DSM 15242 / JCM 11007 / NBRC 100824 / MB4)</name>
    <name type="common">Thermoanaerobacter tengcongensis</name>
    <dbReference type="NCBI Taxonomy" id="273068"/>
    <lineage>
        <taxon>Bacteria</taxon>
        <taxon>Bacillati</taxon>
        <taxon>Bacillota</taxon>
        <taxon>Clostridia</taxon>
        <taxon>Thermoanaerobacterales</taxon>
        <taxon>Thermoanaerobacteraceae</taxon>
        <taxon>Caldanaerobacter</taxon>
    </lineage>
</organism>
<dbReference type="HOGENOM" id="CLU_2192159_0_0_9"/>
<gene>
    <name evidence="1" type="ordered locus">TTE2028</name>
</gene>
<keyword evidence="2" id="KW-1185">Reference proteome</keyword>
<protein>
    <submittedName>
        <fullName evidence="1">Uncharacterized protein</fullName>
    </submittedName>
</protein>
<sequence>MASSVDKNGAKKIRTGTIKSSCFFNFKNLRRDLMRLYENSKAEKIFLVLLKWGPFRETFQIMYDFRKTLTVLTDQDESSKPKEDFLEDFWDFVAENLKTYKSKGGTGA</sequence>
<accession>Q8R8H1</accession>
<name>Q8R8H1_CALS4</name>
<dbReference type="STRING" id="273068.TTE2028"/>
<dbReference type="EMBL" id="AE008691">
    <property type="protein sequence ID" value="AAM25205.1"/>
    <property type="molecule type" value="Genomic_DNA"/>
</dbReference>
<dbReference type="Proteomes" id="UP000000555">
    <property type="component" value="Chromosome"/>
</dbReference>
<evidence type="ECO:0000313" key="2">
    <source>
        <dbReference type="Proteomes" id="UP000000555"/>
    </source>
</evidence>
<proteinExistence type="predicted"/>
<dbReference type="AlphaFoldDB" id="Q8R8H1"/>